<keyword evidence="3" id="KW-0560">Oxidoreductase</keyword>
<dbReference type="GO" id="GO:0019433">
    <property type="term" value="P:triglyceride catabolic process"/>
    <property type="evidence" value="ECO:0007669"/>
    <property type="project" value="TreeGrafter"/>
</dbReference>
<dbReference type="Gene3D" id="3.40.50.720">
    <property type="entry name" value="NAD(P)-binding Rossmann-like Domain"/>
    <property type="match status" value="1"/>
</dbReference>
<dbReference type="PRINTS" id="PR00080">
    <property type="entry name" value="SDRFAMILY"/>
</dbReference>
<sequence>MASQKTALVTGTSKGGLGDYLAQELHRRGFRVFATARTPSKAQHLKDLGLDIILLDVTDSESVKKAAGEVAALTGGRLDILVNNAGIGDKAALLDADIAAAKSVFDVNIWAVLEVTQAFSPMLIAAKGTIINIGSIVARVPIPFNGIYNISKAALEHLSRQMRVELGPFDIKVIHVSPPYQMKDSLPVLKRRQVVTGGIKTDFFAHSGEPKLPENSYYFPARHSLGAWMNGSAQEVLQTTPPDQYAKHVIDNALSPYSTSCQYTGYGSFATWFFSKVLWNNATDILLRFMKLPNMKQAILGNKKEA</sequence>
<dbReference type="OrthoDB" id="2102561at2759"/>
<dbReference type="GO" id="GO:0000140">
    <property type="term" value="F:acylglycerone-phosphate reductase (NADP+) activity"/>
    <property type="evidence" value="ECO:0007669"/>
    <property type="project" value="TreeGrafter"/>
</dbReference>
<dbReference type="GO" id="GO:0004806">
    <property type="term" value="F:triacylglycerol lipase activity"/>
    <property type="evidence" value="ECO:0007669"/>
    <property type="project" value="TreeGrafter"/>
</dbReference>
<dbReference type="GO" id="GO:0005783">
    <property type="term" value="C:endoplasmic reticulum"/>
    <property type="evidence" value="ECO:0007669"/>
    <property type="project" value="TreeGrafter"/>
</dbReference>
<dbReference type="PANTHER" id="PTHR44169:SF3">
    <property type="entry name" value="SHORT-CHAIN DEHYDROGENASE SRDE"/>
    <property type="match status" value="1"/>
</dbReference>
<evidence type="ECO:0000313" key="6">
    <source>
        <dbReference type="Proteomes" id="UP000777438"/>
    </source>
</evidence>
<name>A0A9P8WD79_9HYPO</name>
<dbReference type="InterPro" id="IPR036291">
    <property type="entry name" value="NAD(P)-bd_dom_sf"/>
</dbReference>
<dbReference type="InterPro" id="IPR002347">
    <property type="entry name" value="SDR_fam"/>
</dbReference>
<protein>
    <recommendedName>
        <fullName evidence="7">NAD(P)-binding protein</fullName>
    </recommendedName>
</protein>
<reference evidence="5 6" key="1">
    <citation type="journal article" date="2021" name="Nat. Commun.">
        <title>Genetic determinants of endophytism in the Arabidopsis root mycobiome.</title>
        <authorList>
            <person name="Mesny F."/>
            <person name="Miyauchi S."/>
            <person name="Thiergart T."/>
            <person name="Pickel B."/>
            <person name="Atanasova L."/>
            <person name="Karlsson M."/>
            <person name="Huettel B."/>
            <person name="Barry K.W."/>
            <person name="Haridas S."/>
            <person name="Chen C."/>
            <person name="Bauer D."/>
            <person name="Andreopoulos W."/>
            <person name="Pangilinan J."/>
            <person name="LaButti K."/>
            <person name="Riley R."/>
            <person name="Lipzen A."/>
            <person name="Clum A."/>
            <person name="Drula E."/>
            <person name="Henrissat B."/>
            <person name="Kohler A."/>
            <person name="Grigoriev I.V."/>
            <person name="Martin F.M."/>
            <person name="Hacquard S."/>
        </authorList>
    </citation>
    <scope>NUCLEOTIDE SEQUENCE [LARGE SCALE GENOMIC DNA]</scope>
    <source>
        <strain evidence="5 6">MPI-CAGE-CH-0241</strain>
    </source>
</reference>
<dbReference type="EMBL" id="JAGPYM010000004">
    <property type="protein sequence ID" value="KAH6895714.1"/>
    <property type="molecule type" value="Genomic_DNA"/>
</dbReference>
<accession>A0A9P8WD79</accession>
<dbReference type="PRINTS" id="PR00081">
    <property type="entry name" value="GDHRDH"/>
</dbReference>
<dbReference type="SUPFAM" id="SSF51735">
    <property type="entry name" value="NAD(P)-binding Rossmann-fold domains"/>
    <property type="match status" value="1"/>
</dbReference>
<keyword evidence="6" id="KW-1185">Reference proteome</keyword>
<keyword evidence="2" id="KW-0521">NADP</keyword>
<dbReference type="GO" id="GO:0006654">
    <property type="term" value="P:phosphatidic acid biosynthetic process"/>
    <property type="evidence" value="ECO:0007669"/>
    <property type="project" value="TreeGrafter"/>
</dbReference>
<evidence type="ECO:0008006" key="7">
    <source>
        <dbReference type="Google" id="ProtNLM"/>
    </source>
</evidence>
<dbReference type="InterPro" id="IPR020904">
    <property type="entry name" value="Sc_DH/Rdtase_CS"/>
</dbReference>
<evidence type="ECO:0000313" key="5">
    <source>
        <dbReference type="EMBL" id="KAH6895714.1"/>
    </source>
</evidence>
<evidence type="ECO:0000256" key="1">
    <source>
        <dbReference type="ARBA" id="ARBA00006484"/>
    </source>
</evidence>
<evidence type="ECO:0000256" key="4">
    <source>
        <dbReference type="RuleBase" id="RU000363"/>
    </source>
</evidence>
<dbReference type="Pfam" id="PF00106">
    <property type="entry name" value="adh_short"/>
    <property type="match status" value="1"/>
</dbReference>
<dbReference type="PANTHER" id="PTHR44169">
    <property type="entry name" value="NADPH-DEPENDENT 1-ACYLDIHYDROXYACETONE PHOSPHATE REDUCTASE"/>
    <property type="match status" value="1"/>
</dbReference>
<gene>
    <name evidence="5" type="ORF">B0T10DRAFT_455960</name>
</gene>
<proteinExistence type="inferred from homology"/>
<dbReference type="PROSITE" id="PS00061">
    <property type="entry name" value="ADH_SHORT"/>
    <property type="match status" value="1"/>
</dbReference>
<dbReference type="GO" id="GO:0005811">
    <property type="term" value="C:lipid droplet"/>
    <property type="evidence" value="ECO:0007669"/>
    <property type="project" value="TreeGrafter"/>
</dbReference>
<evidence type="ECO:0000256" key="2">
    <source>
        <dbReference type="ARBA" id="ARBA00022857"/>
    </source>
</evidence>
<comment type="caution">
    <text evidence="5">The sequence shown here is derived from an EMBL/GenBank/DDBJ whole genome shotgun (WGS) entry which is preliminary data.</text>
</comment>
<dbReference type="AlphaFoldDB" id="A0A9P8WD79"/>
<evidence type="ECO:0000256" key="3">
    <source>
        <dbReference type="ARBA" id="ARBA00023002"/>
    </source>
</evidence>
<dbReference type="Proteomes" id="UP000777438">
    <property type="component" value="Unassembled WGS sequence"/>
</dbReference>
<comment type="similarity">
    <text evidence="1 4">Belongs to the short-chain dehydrogenases/reductases (SDR) family.</text>
</comment>
<organism evidence="5 6">
    <name type="scientific">Thelonectria olida</name>
    <dbReference type="NCBI Taxonomy" id="1576542"/>
    <lineage>
        <taxon>Eukaryota</taxon>
        <taxon>Fungi</taxon>
        <taxon>Dikarya</taxon>
        <taxon>Ascomycota</taxon>
        <taxon>Pezizomycotina</taxon>
        <taxon>Sordariomycetes</taxon>
        <taxon>Hypocreomycetidae</taxon>
        <taxon>Hypocreales</taxon>
        <taxon>Nectriaceae</taxon>
        <taxon>Thelonectria</taxon>
    </lineage>
</organism>